<keyword evidence="3 5" id="KW-0560">Oxidoreductase</keyword>
<dbReference type="InterPro" id="IPR036291">
    <property type="entry name" value="NAD(P)-bd_dom_sf"/>
</dbReference>
<comment type="pathway">
    <text evidence="5">Amino-acid biosynthesis; L-proline biosynthesis; L-proline from L-glutamate 5-semialdehyde: step 1/1.</text>
</comment>
<comment type="subcellular location">
    <subcellularLocation>
        <location evidence="5">Cytoplasm</location>
    </subcellularLocation>
</comment>
<reference evidence="10 11" key="1">
    <citation type="submission" date="2017-06" db="EMBL/GenBank/DDBJ databases">
        <authorList>
            <person name="Kim H.J."/>
            <person name="Triplett B.A."/>
        </authorList>
    </citation>
    <scope>NUCLEOTIDE SEQUENCE [LARGE SCALE GENOMIC DNA]</scope>
    <source>
        <strain evidence="10 11">DSM 22179</strain>
    </source>
</reference>
<comment type="catalytic activity">
    <reaction evidence="5">
        <text>L-proline + NAD(+) = (S)-1-pyrroline-5-carboxylate + NADH + 2 H(+)</text>
        <dbReference type="Rhea" id="RHEA:14105"/>
        <dbReference type="ChEBI" id="CHEBI:15378"/>
        <dbReference type="ChEBI" id="CHEBI:17388"/>
        <dbReference type="ChEBI" id="CHEBI:57540"/>
        <dbReference type="ChEBI" id="CHEBI:57945"/>
        <dbReference type="ChEBI" id="CHEBI:60039"/>
        <dbReference type="EC" id="1.5.1.2"/>
    </reaction>
</comment>
<dbReference type="Pfam" id="PF14748">
    <property type="entry name" value="P5CR_dimer"/>
    <property type="match status" value="1"/>
</dbReference>
<dbReference type="AlphaFoldDB" id="A0A212TD56"/>
<evidence type="ECO:0000256" key="1">
    <source>
        <dbReference type="ARBA" id="ARBA00005525"/>
    </source>
</evidence>
<evidence type="ECO:0000256" key="4">
    <source>
        <dbReference type="ARBA" id="ARBA00058118"/>
    </source>
</evidence>
<feature type="domain" description="Pyrroline-5-carboxylate reductase catalytic N-terminal" evidence="8">
    <location>
        <begin position="7"/>
        <end position="100"/>
    </location>
</feature>
<dbReference type="PANTHER" id="PTHR11645:SF0">
    <property type="entry name" value="PYRROLINE-5-CARBOXYLATE REDUCTASE 3"/>
    <property type="match status" value="1"/>
</dbReference>
<dbReference type="UniPathway" id="UPA00098">
    <property type="reaction ID" value="UER00361"/>
</dbReference>
<sequence>MLDTGTRIVMVGGGVMGRTVTAGLLRAGHSAEQVLLCGRDPERAAATAAELGVTNAPTAEAVPGADVVVLAVKPQDMDAALGQVRPALTAGTVVLSLAAGIPLAFLQARLPQGTAVVRAMPNTPSQVGQGMSAISPDPHCTSEQVELARGVLASTGLVTTLPERYQDAVTAISGSGPAYLFFVVESMIESGVHLGLPRSTATELVVQTLFGAATMLKETGEHPTMLREMVSSPGGTTVAAMRELEDHKVRAAFLSAMEAAARRSKDLSDGVVDDD</sequence>
<comment type="similarity">
    <text evidence="1 5">Belongs to the pyrroline-5-carboxylate reductase family.</text>
</comment>
<proteinExistence type="inferred from homology"/>
<protein>
    <recommendedName>
        <fullName evidence="5 6">Pyrroline-5-carboxylate reductase</fullName>
        <shortName evidence="5">P5C reductase</shortName>
        <shortName evidence="5">P5CR</shortName>
        <ecNumber evidence="5 6">1.5.1.2</ecNumber>
    </recommendedName>
    <alternativeName>
        <fullName evidence="5">PCA reductase</fullName>
    </alternativeName>
</protein>
<keyword evidence="5" id="KW-0963">Cytoplasm</keyword>
<dbReference type="Proteomes" id="UP000198122">
    <property type="component" value="Unassembled WGS sequence"/>
</dbReference>
<keyword evidence="2 5" id="KW-0521">NADP</keyword>
<dbReference type="Gene3D" id="3.40.50.720">
    <property type="entry name" value="NAD(P)-binding Rossmann-like Domain"/>
    <property type="match status" value="1"/>
</dbReference>
<evidence type="ECO:0000313" key="10">
    <source>
        <dbReference type="EMBL" id="SNC63953.1"/>
    </source>
</evidence>
<keyword evidence="5" id="KW-0641">Proline biosynthesis</keyword>
<dbReference type="InterPro" id="IPR028939">
    <property type="entry name" value="P5C_Rdtase_cat_N"/>
</dbReference>
<name>A0A212TD56_9MICO</name>
<comment type="catalytic activity">
    <reaction evidence="5">
        <text>L-proline + NADP(+) = (S)-1-pyrroline-5-carboxylate + NADPH + 2 H(+)</text>
        <dbReference type="Rhea" id="RHEA:14109"/>
        <dbReference type="ChEBI" id="CHEBI:15378"/>
        <dbReference type="ChEBI" id="CHEBI:17388"/>
        <dbReference type="ChEBI" id="CHEBI:57783"/>
        <dbReference type="ChEBI" id="CHEBI:58349"/>
        <dbReference type="ChEBI" id="CHEBI:60039"/>
        <dbReference type="EC" id="1.5.1.2"/>
    </reaction>
</comment>
<evidence type="ECO:0000256" key="2">
    <source>
        <dbReference type="ARBA" id="ARBA00022857"/>
    </source>
</evidence>
<evidence type="ECO:0000256" key="6">
    <source>
        <dbReference type="NCBIfam" id="TIGR00112"/>
    </source>
</evidence>
<evidence type="ECO:0000256" key="3">
    <source>
        <dbReference type="ARBA" id="ARBA00023002"/>
    </source>
</evidence>
<dbReference type="EC" id="1.5.1.2" evidence="5 6"/>
<evidence type="ECO:0000259" key="9">
    <source>
        <dbReference type="Pfam" id="PF14748"/>
    </source>
</evidence>
<dbReference type="Pfam" id="PF03807">
    <property type="entry name" value="F420_oxidored"/>
    <property type="match status" value="1"/>
</dbReference>
<keyword evidence="11" id="KW-1185">Reference proteome</keyword>
<gene>
    <name evidence="5" type="primary">proC</name>
    <name evidence="10" type="ORF">SAMN05445756_1012</name>
</gene>
<feature type="domain" description="Pyrroline-5-carboxylate reductase dimerisation" evidence="9">
    <location>
        <begin position="163"/>
        <end position="267"/>
    </location>
</feature>
<dbReference type="GO" id="GO:0055129">
    <property type="term" value="P:L-proline biosynthetic process"/>
    <property type="evidence" value="ECO:0007669"/>
    <property type="project" value="UniProtKB-UniRule"/>
</dbReference>
<evidence type="ECO:0000256" key="7">
    <source>
        <dbReference type="PIRSR" id="PIRSR000193-1"/>
    </source>
</evidence>
<dbReference type="RefSeq" id="WP_268807414.1">
    <property type="nucleotide sequence ID" value="NZ_FYEZ01000001.1"/>
</dbReference>
<evidence type="ECO:0000259" key="8">
    <source>
        <dbReference type="Pfam" id="PF03807"/>
    </source>
</evidence>
<dbReference type="PIRSF" id="PIRSF000193">
    <property type="entry name" value="Pyrrol-5-carb_rd"/>
    <property type="match status" value="1"/>
</dbReference>
<comment type="function">
    <text evidence="4 5">Catalyzes the reduction of 1-pyrroline-5-carboxylate (PCA) to L-proline.</text>
</comment>
<feature type="binding site" evidence="7">
    <location>
        <begin position="71"/>
        <end position="74"/>
    </location>
    <ligand>
        <name>NADP(+)</name>
        <dbReference type="ChEBI" id="CHEBI:58349"/>
    </ligand>
</feature>
<dbReference type="GO" id="GO:0004735">
    <property type="term" value="F:pyrroline-5-carboxylate reductase activity"/>
    <property type="evidence" value="ECO:0007669"/>
    <property type="project" value="UniProtKB-UniRule"/>
</dbReference>
<dbReference type="HAMAP" id="MF_01925">
    <property type="entry name" value="P5C_reductase"/>
    <property type="match status" value="1"/>
</dbReference>
<dbReference type="SUPFAM" id="SSF51735">
    <property type="entry name" value="NAD(P)-binding Rossmann-fold domains"/>
    <property type="match status" value="1"/>
</dbReference>
<dbReference type="NCBIfam" id="TIGR00112">
    <property type="entry name" value="proC"/>
    <property type="match status" value="1"/>
</dbReference>
<dbReference type="GO" id="GO:0005737">
    <property type="term" value="C:cytoplasm"/>
    <property type="evidence" value="ECO:0007669"/>
    <property type="project" value="UniProtKB-SubCell"/>
</dbReference>
<organism evidence="10 11">
    <name type="scientific">Kytococcus aerolatus</name>
    <dbReference type="NCBI Taxonomy" id="592308"/>
    <lineage>
        <taxon>Bacteria</taxon>
        <taxon>Bacillati</taxon>
        <taxon>Actinomycetota</taxon>
        <taxon>Actinomycetes</taxon>
        <taxon>Micrococcales</taxon>
        <taxon>Kytococcaceae</taxon>
        <taxon>Kytococcus</taxon>
    </lineage>
</organism>
<dbReference type="SUPFAM" id="SSF48179">
    <property type="entry name" value="6-phosphogluconate dehydrogenase C-terminal domain-like"/>
    <property type="match status" value="1"/>
</dbReference>
<dbReference type="PANTHER" id="PTHR11645">
    <property type="entry name" value="PYRROLINE-5-CARBOXYLATE REDUCTASE"/>
    <property type="match status" value="1"/>
</dbReference>
<evidence type="ECO:0000256" key="5">
    <source>
        <dbReference type="HAMAP-Rule" id="MF_01925"/>
    </source>
</evidence>
<dbReference type="EMBL" id="FYEZ01000001">
    <property type="protein sequence ID" value="SNC63953.1"/>
    <property type="molecule type" value="Genomic_DNA"/>
</dbReference>
<dbReference type="FunFam" id="1.10.3730.10:FF:000001">
    <property type="entry name" value="Pyrroline-5-carboxylate reductase"/>
    <property type="match status" value="1"/>
</dbReference>
<keyword evidence="5" id="KW-0028">Amino-acid biosynthesis</keyword>
<dbReference type="InterPro" id="IPR000304">
    <property type="entry name" value="Pyrroline-COOH_reductase"/>
</dbReference>
<dbReference type="InterPro" id="IPR029036">
    <property type="entry name" value="P5CR_dimer"/>
</dbReference>
<dbReference type="InterPro" id="IPR008927">
    <property type="entry name" value="6-PGluconate_DH-like_C_sf"/>
</dbReference>
<evidence type="ECO:0000313" key="11">
    <source>
        <dbReference type="Proteomes" id="UP000198122"/>
    </source>
</evidence>
<dbReference type="Gene3D" id="1.10.3730.10">
    <property type="entry name" value="ProC C-terminal domain-like"/>
    <property type="match status" value="1"/>
</dbReference>
<accession>A0A212TD56</accession>